<gene>
    <name evidence="2" type="ORF">AB8B28_08200</name>
</gene>
<dbReference type="EMBL" id="CP165647">
    <property type="protein sequence ID" value="XDU61631.1"/>
    <property type="molecule type" value="Genomic_DNA"/>
</dbReference>
<accession>A0AB39V1T8</accession>
<dbReference type="KEGG" id="lala:AB8B28_08200"/>
<feature type="domain" description="Lysozyme inhibitor LprI-like N-terminal" evidence="1">
    <location>
        <begin position="38"/>
        <end position="126"/>
    </location>
</feature>
<dbReference type="RefSeq" id="WP_369715189.1">
    <property type="nucleotide sequence ID" value="NZ_CP165647.1"/>
</dbReference>
<protein>
    <submittedName>
        <fullName evidence="2">Lysozyme inhibitor LprI family protein</fullName>
    </submittedName>
</protein>
<dbReference type="PANTHER" id="PTHR39176:SF1">
    <property type="entry name" value="PERIPLASMIC PROTEIN"/>
    <property type="match status" value="1"/>
</dbReference>
<dbReference type="InterPro" id="IPR009739">
    <property type="entry name" value="LprI-like_N"/>
</dbReference>
<organism evidence="2">
    <name type="scientific">Leptotrichia alba</name>
    <dbReference type="NCBI Taxonomy" id="3239304"/>
    <lineage>
        <taxon>Bacteria</taxon>
        <taxon>Fusobacteriati</taxon>
        <taxon>Fusobacteriota</taxon>
        <taxon>Fusobacteriia</taxon>
        <taxon>Fusobacteriales</taxon>
        <taxon>Leptotrichiaceae</taxon>
        <taxon>Leptotrichia</taxon>
    </lineage>
</organism>
<dbReference type="AlphaFoldDB" id="A0AB39V1T8"/>
<proteinExistence type="predicted"/>
<dbReference type="PANTHER" id="PTHR39176">
    <property type="entry name" value="PERIPLASMIC PROTEIN-RELATED"/>
    <property type="match status" value="1"/>
</dbReference>
<reference evidence="2" key="1">
    <citation type="submission" date="2024-07" db="EMBL/GenBank/DDBJ databases">
        <authorList>
            <person name="Li X.-J."/>
            <person name="Wang X."/>
        </authorList>
    </citation>
    <scope>NUCLEOTIDE SEQUENCE</scope>
    <source>
        <strain evidence="2">HSP-536</strain>
    </source>
</reference>
<name>A0AB39V1T8_9FUSO</name>
<dbReference type="Pfam" id="PF07007">
    <property type="entry name" value="LprI"/>
    <property type="match status" value="1"/>
</dbReference>
<dbReference type="Gene3D" id="1.20.1270.180">
    <property type="match status" value="1"/>
</dbReference>
<sequence>MRIKINAPASSNIKEENYETGMVQRMEAIKKEVQPALNSGVTADMNDAIQKLGESWETEMRKIYDLLLSELPEKEKVELQKEQEEWIKKIKDEITKDTKESEGGTIEILNTSGTTLGNTEKRALELAKRYDQRHKK</sequence>
<evidence type="ECO:0000313" key="2">
    <source>
        <dbReference type="EMBL" id="XDU61631.1"/>
    </source>
</evidence>
<evidence type="ECO:0000259" key="1">
    <source>
        <dbReference type="Pfam" id="PF07007"/>
    </source>
</evidence>